<evidence type="ECO:0000313" key="2">
    <source>
        <dbReference type="Proteomes" id="UP001155820"/>
    </source>
</evidence>
<comment type="caution">
    <text evidence="1">The sequence shown here is derived from an EMBL/GenBank/DDBJ whole genome shotgun (WGS) entry which is preliminary data.</text>
</comment>
<keyword evidence="2" id="KW-1185">Reference proteome</keyword>
<dbReference type="EMBL" id="JABRWM010000006">
    <property type="protein sequence ID" value="NRF19713.1"/>
    <property type="molecule type" value="Genomic_DNA"/>
</dbReference>
<protein>
    <submittedName>
        <fullName evidence="1">Uncharacterized protein</fullName>
    </submittedName>
</protein>
<name>A0AA44EJS9_9HYPH</name>
<dbReference type="RefSeq" id="WP_172891047.1">
    <property type="nucleotide sequence ID" value="NZ_JABRWM010000006.1"/>
</dbReference>
<accession>A0AA44EJS9</accession>
<organism evidence="1 2">
    <name type="scientific">Agrobacterium pusense</name>
    <dbReference type="NCBI Taxonomy" id="648995"/>
    <lineage>
        <taxon>Bacteria</taxon>
        <taxon>Pseudomonadati</taxon>
        <taxon>Pseudomonadota</taxon>
        <taxon>Alphaproteobacteria</taxon>
        <taxon>Hyphomicrobiales</taxon>
        <taxon>Rhizobiaceae</taxon>
        <taxon>Rhizobium/Agrobacterium group</taxon>
        <taxon>Agrobacterium</taxon>
    </lineage>
</organism>
<sequence>MNRTLRKVLGYKTRPDGESVILLLETVEGVRVEIEVIPEAIMEIILALLSGRTEAWVRSEGGVEGPIPDTHDRIRGVIPAKKFVLASYPDLNKRLVQIETEGGAIVEFLLPAPDRATGV</sequence>
<reference evidence="1" key="1">
    <citation type="submission" date="2019-07" db="EMBL/GenBank/DDBJ databases">
        <title>FDA dAtabase for Regulatory Grade micrObial Sequences (FDA-ARGOS): Supporting development and validation of Infectious Disease Dx tests.</title>
        <authorList>
            <person name="Bachman M."/>
            <person name="Young C."/>
            <person name="Tallon L."/>
            <person name="Sadzewicz L."/>
            <person name="Vavikolanu K."/>
            <person name="Mehta A."/>
            <person name="Aluvathingal J."/>
            <person name="Nadendla S."/>
            <person name="Nandy P."/>
            <person name="Geyer C."/>
            <person name="Yan Y."/>
            <person name="Sichtig H."/>
        </authorList>
    </citation>
    <scope>NUCLEOTIDE SEQUENCE</scope>
    <source>
        <strain evidence="1">FDAARGOS_618</strain>
    </source>
</reference>
<dbReference type="AlphaFoldDB" id="A0AA44EJS9"/>
<evidence type="ECO:0000313" key="1">
    <source>
        <dbReference type="EMBL" id="NRF19713.1"/>
    </source>
</evidence>
<gene>
    <name evidence="1" type="ORF">FOB26_11650</name>
</gene>
<proteinExistence type="predicted"/>
<dbReference type="Proteomes" id="UP001155820">
    <property type="component" value="Unassembled WGS sequence"/>
</dbReference>